<dbReference type="OrthoDB" id="45365at2759"/>
<evidence type="ECO:0000313" key="4">
    <source>
        <dbReference type="Proteomes" id="UP000186136"/>
    </source>
</evidence>
<gene>
    <name evidence="3" type="ORF">PMKS-000508</name>
</gene>
<feature type="region of interest" description="Disordered" evidence="2">
    <location>
        <begin position="222"/>
        <end position="296"/>
    </location>
</feature>
<dbReference type="EMBL" id="BDGI01000017">
    <property type="protein sequence ID" value="GAV27047.1"/>
    <property type="molecule type" value="Genomic_DNA"/>
</dbReference>
<dbReference type="PANTHER" id="PTHR23244">
    <property type="entry name" value="KELCH REPEAT DOMAIN"/>
    <property type="match status" value="1"/>
</dbReference>
<dbReference type="Gene3D" id="2.120.10.80">
    <property type="entry name" value="Kelch-type beta propeller"/>
    <property type="match status" value="1"/>
</dbReference>
<dbReference type="AlphaFoldDB" id="A0A1Q2YBX1"/>
<dbReference type="InterPro" id="IPR015915">
    <property type="entry name" value="Kelch-typ_b-propeller"/>
</dbReference>
<accession>A0A1Q2YBX1</accession>
<feature type="compositionally biased region" description="Polar residues" evidence="2">
    <location>
        <begin position="279"/>
        <end position="296"/>
    </location>
</feature>
<feature type="coiled-coil region" evidence="1">
    <location>
        <begin position="767"/>
        <end position="801"/>
    </location>
</feature>
<keyword evidence="4" id="KW-1185">Reference proteome</keyword>
<dbReference type="Proteomes" id="UP000186136">
    <property type="component" value="Unassembled WGS sequence"/>
</dbReference>
<keyword evidence="1" id="KW-0175">Coiled coil</keyword>
<dbReference type="SUPFAM" id="SSF50965">
    <property type="entry name" value="Galactose oxidase, central domain"/>
    <property type="match status" value="1"/>
</dbReference>
<evidence type="ECO:0000256" key="1">
    <source>
        <dbReference type="SAM" id="Coils"/>
    </source>
</evidence>
<evidence type="ECO:0000313" key="3">
    <source>
        <dbReference type="EMBL" id="GAV27047.1"/>
    </source>
</evidence>
<dbReference type="PANTHER" id="PTHR23244:SF471">
    <property type="entry name" value="GUANINE NUCLEOTIDE-BINDING PROTEIN SUBUNIT BETA 1-RELATED"/>
    <property type="match status" value="1"/>
</dbReference>
<dbReference type="Pfam" id="PF24681">
    <property type="entry name" value="Kelch_KLHDC2_KLHL20_DRC7"/>
    <property type="match status" value="1"/>
</dbReference>
<feature type="compositionally biased region" description="Acidic residues" evidence="2">
    <location>
        <begin position="737"/>
        <end position="750"/>
    </location>
</feature>
<proteinExistence type="predicted"/>
<feature type="compositionally biased region" description="Low complexity" evidence="2">
    <location>
        <begin position="681"/>
        <end position="695"/>
    </location>
</feature>
<organism evidence="3 4">
    <name type="scientific">Pichia membranifaciens</name>
    <dbReference type="NCBI Taxonomy" id="4926"/>
    <lineage>
        <taxon>Eukaryota</taxon>
        <taxon>Fungi</taxon>
        <taxon>Dikarya</taxon>
        <taxon>Ascomycota</taxon>
        <taxon>Saccharomycotina</taxon>
        <taxon>Pichiomycetes</taxon>
        <taxon>Pichiales</taxon>
        <taxon>Pichiaceae</taxon>
        <taxon>Pichia</taxon>
    </lineage>
</organism>
<feature type="compositionally biased region" description="Polar residues" evidence="2">
    <location>
        <begin position="235"/>
        <end position="249"/>
    </location>
</feature>
<name>A0A1Q2YBX1_9ASCO</name>
<evidence type="ECO:0000256" key="2">
    <source>
        <dbReference type="SAM" id="MobiDB-lite"/>
    </source>
</evidence>
<feature type="region of interest" description="Disordered" evidence="2">
    <location>
        <begin position="671"/>
        <end position="757"/>
    </location>
</feature>
<comment type="caution">
    <text evidence="3">The sequence shown here is derived from an EMBL/GenBank/DDBJ whole genome shotgun (WGS) entry which is preliminary data.</text>
</comment>
<sequence>MTAFNDRLYLYGGHNNGHINDQLYCYDALKNEWSISKLHGISPPALYGHSTTIFGTILLIYGGRLPNDTNSGDLFVIDLSTLRCWKLQPNLPYSPGPRYGHSITVNPVDEKIIIMGGDIYDNDFNGIDDSSIGMIDEAKFSLLSSVIYECDIKLLERFMDKSPVDFSNGSEAEVSSIPFSAVTAAISNRVETGTATLATDSRTTFPTSFGKDKVRKSQLNIDLNDASPSQPPISPTSASTGPLVSSTPLHSADEEDYVSVDESVVHGTAKRPSEKLYMTSESPLSNSDTKNLSDSTQVKLDLDEQPSNHEVLRDEFSESENTNNIKNERTFTNTDVQADTINDLIYKTPENEKTSKLKKLTAISSNSNLTSTSVSNMTAKSVDEDEVYDDIPSNFATPSLQQFSTMPFSNSATPFSPALVERDNVKLIRLIQMVNDVKTEMRQSVAQANSQIVTLEAEKKELLEKLKAKSQGNDFSLIEKNLQLESFIKDELSTIPALNNLIKEQQETMNKISAKVQGEELLQEQIYHLEAQNSSLKSKLENLFAIHGVTAVGEDGQSKVVSKVIQPTNYKNVTTKVDALLEKWNNAAPHSGVLKEIDDLKKTNSNLSKQIEDSSSKFKEFEELYTESRNSLNKSHRALLLSQSETNKLKDQIKVLSDELEELKLKKRVFSNSNPRKPSYNRSLNSNNNLNGSNRAVLSKGEGVEPSDSGTSKHVVNDEANESNFYNADSVGHKDDDDFDGENDGNEEENTSQHDISFVDDRYEIRIKDLEANLFIVSQERDQMREELISLKKQMYNTRNNSSFTSSPVVSSPNI</sequence>
<dbReference type="InterPro" id="IPR011043">
    <property type="entry name" value="Gal_Oxase/kelch_b-propeller"/>
</dbReference>
<protein>
    <submittedName>
        <fullName evidence="3">Uncharacterized protein</fullName>
    </submittedName>
</protein>
<feature type="coiled-coil region" evidence="1">
    <location>
        <begin position="438"/>
        <end position="472"/>
    </location>
</feature>
<reference evidence="3 4" key="1">
    <citation type="submission" date="2016-08" db="EMBL/GenBank/DDBJ databases">
        <title>Whole genome shotgun sequence of Pichia membranifaciens KS47-1.</title>
        <authorList>
            <person name="Konishi M."/>
            <person name="Ishida M."/>
            <person name="Arakawa T."/>
            <person name="Kato Y."/>
            <person name="Horiuchi J."/>
        </authorList>
    </citation>
    <scope>NUCLEOTIDE SEQUENCE [LARGE SCALE GENOMIC DNA]</scope>
    <source>
        <strain evidence="3 4">KS47-1</strain>
    </source>
</reference>